<protein>
    <submittedName>
        <fullName evidence="5">ATP-dependent Clp protease ATP-binding subunit</fullName>
    </submittedName>
</protein>
<evidence type="ECO:0000256" key="3">
    <source>
        <dbReference type="SAM" id="MobiDB-lite"/>
    </source>
</evidence>
<dbReference type="GO" id="GO:0034605">
    <property type="term" value="P:cellular response to heat"/>
    <property type="evidence" value="ECO:0007669"/>
    <property type="project" value="TreeGrafter"/>
</dbReference>
<dbReference type="InterPro" id="IPR001270">
    <property type="entry name" value="ClpA/B"/>
</dbReference>
<dbReference type="PRINTS" id="PR00300">
    <property type="entry name" value="CLPPROTEASEA"/>
</dbReference>
<dbReference type="Gene3D" id="3.40.50.300">
    <property type="entry name" value="P-loop containing nucleotide triphosphate hydrolases"/>
    <property type="match status" value="1"/>
</dbReference>
<dbReference type="AlphaFoldDB" id="A0A9W7KQG8"/>
<dbReference type="InterPro" id="IPR003959">
    <property type="entry name" value="ATPase_AAA_core"/>
</dbReference>
<dbReference type="InterPro" id="IPR003593">
    <property type="entry name" value="AAA+_ATPase"/>
</dbReference>
<dbReference type="RefSeq" id="WP_149471126.1">
    <property type="nucleotide sequence ID" value="NZ_QOKW01000022.1"/>
</dbReference>
<dbReference type="SMART" id="SM00382">
    <property type="entry name" value="AAA"/>
    <property type="match status" value="1"/>
</dbReference>
<reference evidence="5 6" key="1">
    <citation type="submission" date="2018-07" db="EMBL/GenBank/DDBJ databases">
        <title>Genome sequence of Azospirillum sp. ATCC 49961.</title>
        <authorList>
            <person name="Sant'Anna F.H."/>
            <person name="Baldani J.I."/>
            <person name="Zilli J.E."/>
            <person name="Reis V.M."/>
            <person name="Hartmann A."/>
            <person name="Cruz L."/>
            <person name="de Souza E.M."/>
            <person name="de Oliveira Pedrosa F."/>
            <person name="Passaglia L.M.P."/>
        </authorList>
    </citation>
    <scope>NUCLEOTIDE SEQUENCE [LARGE SCALE GENOMIC DNA]</scope>
    <source>
        <strain evidence="5 6">ATCC 49961</strain>
    </source>
</reference>
<organism evidence="5 6">
    <name type="scientific">Roseomonas genomospecies 6</name>
    <dbReference type="NCBI Taxonomy" id="214106"/>
    <lineage>
        <taxon>Bacteria</taxon>
        <taxon>Pseudomonadati</taxon>
        <taxon>Pseudomonadota</taxon>
        <taxon>Alphaproteobacteria</taxon>
        <taxon>Acetobacterales</taxon>
        <taxon>Roseomonadaceae</taxon>
        <taxon>Roseomonas</taxon>
    </lineage>
</organism>
<evidence type="ECO:0000313" key="5">
    <source>
        <dbReference type="EMBL" id="KAA0677657.1"/>
    </source>
</evidence>
<dbReference type="InterPro" id="IPR050130">
    <property type="entry name" value="ClpA_ClpB"/>
</dbReference>
<dbReference type="GO" id="GO:0005524">
    <property type="term" value="F:ATP binding"/>
    <property type="evidence" value="ECO:0007669"/>
    <property type="project" value="UniProtKB-KW"/>
</dbReference>
<keyword evidence="2 5" id="KW-0067">ATP-binding</keyword>
<dbReference type="Proteomes" id="UP000480854">
    <property type="component" value="Unassembled WGS sequence"/>
</dbReference>
<dbReference type="EMBL" id="QOKW01000022">
    <property type="protein sequence ID" value="KAA0677657.1"/>
    <property type="molecule type" value="Genomic_DNA"/>
</dbReference>
<evidence type="ECO:0000313" key="6">
    <source>
        <dbReference type="Proteomes" id="UP000480854"/>
    </source>
</evidence>
<dbReference type="GO" id="GO:0006508">
    <property type="term" value="P:proteolysis"/>
    <property type="evidence" value="ECO:0007669"/>
    <property type="project" value="UniProtKB-KW"/>
</dbReference>
<evidence type="ECO:0000256" key="2">
    <source>
        <dbReference type="ARBA" id="ARBA00022840"/>
    </source>
</evidence>
<dbReference type="GO" id="GO:0005737">
    <property type="term" value="C:cytoplasm"/>
    <property type="evidence" value="ECO:0007669"/>
    <property type="project" value="TreeGrafter"/>
</dbReference>
<dbReference type="SUPFAM" id="SSF52540">
    <property type="entry name" value="P-loop containing nucleoside triphosphate hydrolases"/>
    <property type="match status" value="1"/>
</dbReference>
<sequence>MDLMNNPNFMSRLQSKMEQKQAEKDTRKWDAATIAAKIKTRVIGQDHIADYVSQIIARKAARRVKKGTIINLMISGVTGTGKSETAKAIAEAMFGSEDYMLQIDCGNLGTGEAALASLVGSAAVYSGSSRGVIADYLIKMKGEGVILFDEFEKACPTKDAPVAKMLLKLLDEAKFQDQYSMQSHSASGCVIILTSNLKAKELSDAAQQITDGEELEVVARRVLSDTMAPEFMERLDVITTTRGLTTQDRARIVMLHFQKLAKSHECEVVDVGDGFFDLLVEGAERFGQTSTRGVIRWLGKVCDDAFIECVNDRKIKRVVADFVDGQLILTPAGAAGVSAAAPTPVRQAEAPRASTPRSGYTPPAADRDDKSFF</sequence>
<keyword evidence="6" id="KW-1185">Reference proteome</keyword>
<name>A0A9W7KQG8_9PROT</name>
<dbReference type="Pfam" id="PF07724">
    <property type="entry name" value="AAA_2"/>
    <property type="match status" value="1"/>
</dbReference>
<dbReference type="GO" id="GO:0008233">
    <property type="term" value="F:peptidase activity"/>
    <property type="evidence" value="ECO:0007669"/>
    <property type="project" value="UniProtKB-KW"/>
</dbReference>
<proteinExistence type="predicted"/>
<feature type="region of interest" description="Disordered" evidence="3">
    <location>
        <begin position="338"/>
        <end position="373"/>
    </location>
</feature>
<dbReference type="OrthoDB" id="9803641at2"/>
<keyword evidence="5" id="KW-0645">Protease</keyword>
<evidence type="ECO:0000256" key="1">
    <source>
        <dbReference type="ARBA" id="ARBA00022741"/>
    </source>
</evidence>
<accession>A0A9W7KQG8</accession>
<evidence type="ECO:0000259" key="4">
    <source>
        <dbReference type="SMART" id="SM00382"/>
    </source>
</evidence>
<keyword evidence="1" id="KW-0547">Nucleotide-binding</keyword>
<gene>
    <name evidence="5" type="ORF">DS843_22730</name>
</gene>
<keyword evidence="5" id="KW-0378">Hydrolase</keyword>
<dbReference type="PANTHER" id="PTHR11638">
    <property type="entry name" value="ATP-DEPENDENT CLP PROTEASE"/>
    <property type="match status" value="1"/>
</dbReference>
<dbReference type="PANTHER" id="PTHR11638:SF89">
    <property type="entry name" value="AAA+ ATPASE DOMAIN-CONTAINING PROTEIN"/>
    <property type="match status" value="1"/>
</dbReference>
<dbReference type="InterPro" id="IPR027417">
    <property type="entry name" value="P-loop_NTPase"/>
</dbReference>
<comment type="caution">
    <text evidence="5">The sequence shown here is derived from an EMBL/GenBank/DDBJ whole genome shotgun (WGS) entry which is preliminary data.</text>
</comment>
<feature type="domain" description="AAA+ ATPase" evidence="4">
    <location>
        <begin position="68"/>
        <end position="216"/>
    </location>
</feature>
<dbReference type="GO" id="GO:0016887">
    <property type="term" value="F:ATP hydrolysis activity"/>
    <property type="evidence" value="ECO:0007669"/>
    <property type="project" value="InterPro"/>
</dbReference>